<keyword evidence="2" id="KW-1185">Reference proteome</keyword>
<protein>
    <submittedName>
        <fullName evidence="1">Uncharacterized protein</fullName>
    </submittedName>
</protein>
<dbReference type="PANTHER" id="PTHR35317">
    <property type="entry name" value="OS04G0629600 PROTEIN"/>
    <property type="match status" value="1"/>
</dbReference>
<dbReference type="Pfam" id="PF14223">
    <property type="entry name" value="Retrotran_gag_2"/>
    <property type="match status" value="1"/>
</dbReference>
<dbReference type="Proteomes" id="UP001157006">
    <property type="component" value="Chromosome 2"/>
</dbReference>
<evidence type="ECO:0000313" key="1">
    <source>
        <dbReference type="EMBL" id="CAI8600848.1"/>
    </source>
</evidence>
<dbReference type="AlphaFoldDB" id="A0AAV0ZTI4"/>
<sequence>MTTNYNIVWSGLKLDGKLDFNYWEKLMSIHLKAHSIWNFIEPADAKNAKDAWDKLKLSCKGVEKTQKTKLQSMRREYERYEMSNSETVEQYFSLAQDLVNKMTVYGEDISDGKVVEKILRTIPIKFDHVVTTIIETHDLDKMTVAELQGSIESHVSRILEKTEKVSEEALKSQVSFNNVVESSQSINERS</sequence>
<dbReference type="PANTHER" id="PTHR35317:SF35">
    <property type="entry name" value="DUF4219 DOMAIN-CONTAINING PROTEIN"/>
    <property type="match status" value="1"/>
</dbReference>
<accession>A0AAV0ZTI4</accession>
<name>A0AAV0ZTI4_VICFA</name>
<gene>
    <name evidence="1" type="ORF">VFH_II243560</name>
</gene>
<organism evidence="1 2">
    <name type="scientific">Vicia faba</name>
    <name type="common">Broad bean</name>
    <name type="synonym">Faba vulgaris</name>
    <dbReference type="NCBI Taxonomy" id="3906"/>
    <lineage>
        <taxon>Eukaryota</taxon>
        <taxon>Viridiplantae</taxon>
        <taxon>Streptophyta</taxon>
        <taxon>Embryophyta</taxon>
        <taxon>Tracheophyta</taxon>
        <taxon>Spermatophyta</taxon>
        <taxon>Magnoliopsida</taxon>
        <taxon>eudicotyledons</taxon>
        <taxon>Gunneridae</taxon>
        <taxon>Pentapetalae</taxon>
        <taxon>rosids</taxon>
        <taxon>fabids</taxon>
        <taxon>Fabales</taxon>
        <taxon>Fabaceae</taxon>
        <taxon>Papilionoideae</taxon>
        <taxon>50 kb inversion clade</taxon>
        <taxon>NPAAA clade</taxon>
        <taxon>Hologalegina</taxon>
        <taxon>IRL clade</taxon>
        <taxon>Fabeae</taxon>
        <taxon>Vicia</taxon>
    </lineage>
</organism>
<dbReference type="EMBL" id="OX451737">
    <property type="protein sequence ID" value="CAI8600848.1"/>
    <property type="molecule type" value="Genomic_DNA"/>
</dbReference>
<evidence type="ECO:0000313" key="2">
    <source>
        <dbReference type="Proteomes" id="UP001157006"/>
    </source>
</evidence>
<reference evidence="1 2" key="1">
    <citation type="submission" date="2023-01" db="EMBL/GenBank/DDBJ databases">
        <authorList>
            <person name="Kreplak J."/>
        </authorList>
    </citation>
    <scope>NUCLEOTIDE SEQUENCE [LARGE SCALE GENOMIC DNA]</scope>
</reference>
<proteinExistence type="predicted"/>